<keyword evidence="3" id="KW-0479">Metal-binding</keyword>
<protein>
    <submittedName>
        <fullName evidence="9">Ribonuclease E/G</fullName>
    </submittedName>
</protein>
<evidence type="ECO:0000256" key="1">
    <source>
        <dbReference type="ARBA" id="ARBA00001946"/>
    </source>
</evidence>
<evidence type="ECO:0000256" key="5">
    <source>
        <dbReference type="ARBA" id="ARBA00022801"/>
    </source>
</evidence>
<feature type="domain" description="RNA-binding protein AU-1/Ribonuclease E/G" evidence="8">
    <location>
        <begin position="104"/>
        <end position="200"/>
    </location>
</feature>
<proteinExistence type="predicted"/>
<evidence type="ECO:0000256" key="7">
    <source>
        <dbReference type="ARBA" id="ARBA00022884"/>
    </source>
</evidence>
<dbReference type="InterPro" id="IPR004659">
    <property type="entry name" value="RNase_E/G"/>
</dbReference>
<keyword evidence="2" id="KW-0540">Nuclease</keyword>
<accession>A0A8J7CT02</accession>
<evidence type="ECO:0000259" key="8">
    <source>
        <dbReference type="Pfam" id="PF10150"/>
    </source>
</evidence>
<evidence type="ECO:0000256" key="3">
    <source>
        <dbReference type="ARBA" id="ARBA00022723"/>
    </source>
</evidence>
<dbReference type="EMBL" id="JACVXA010000001">
    <property type="protein sequence ID" value="MBE3636704.1"/>
    <property type="molecule type" value="Genomic_DNA"/>
</dbReference>
<feature type="domain" description="RNA-binding protein AU-1/Ribonuclease E/G" evidence="8">
    <location>
        <begin position="211"/>
        <end position="333"/>
    </location>
</feature>
<evidence type="ECO:0000313" key="9">
    <source>
        <dbReference type="EMBL" id="MBE3636704.1"/>
    </source>
</evidence>
<keyword evidence="6" id="KW-0460">Magnesium</keyword>
<evidence type="ECO:0000256" key="6">
    <source>
        <dbReference type="ARBA" id="ARBA00022842"/>
    </source>
</evidence>
<dbReference type="PANTHER" id="PTHR30001:SF1">
    <property type="entry name" value="RIBONUCLEASE E_G-LIKE PROTEIN, CHLOROPLASTIC"/>
    <property type="match status" value="1"/>
</dbReference>
<dbReference type="GO" id="GO:0006364">
    <property type="term" value="P:rRNA processing"/>
    <property type="evidence" value="ECO:0007669"/>
    <property type="project" value="TreeGrafter"/>
</dbReference>
<gene>
    <name evidence="9" type="ORF">ICN82_00635</name>
</gene>
<dbReference type="RefSeq" id="WP_193178887.1">
    <property type="nucleotide sequence ID" value="NZ_JACVXA010000001.1"/>
</dbReference>
<dbReference type="Pfam" id="PF10150">
    <property type="entry name" value="RNase_E_G"/>
    <property type="match status" value="2"/>
</dbReference>
<organism evidence="9 10">
    <name type="scientific">Mangrovicoccus algicola</name>
    <dbReference type="NCBI Taxonomy" id="2771008"/>
    <lineage>
        <taxon>Bacteria</taxon>
        <taxon>Pseudomonadati</taxon>
        <taxon>Pseudomonadota</taxon>
        <taxon>Alphaproteobacteria</taxon>
        <taxon>Rhodobacterales</taxon>
        <taxon>Paracoccaceae</taxon>
        <taxon>Mangrovicoccus</taxon>
    </lineage>
</organism>
<keyword evidence="4" id="KW-0255">Endonuclease</keyword>
<sequence>MNGYQVLLGEWRGRETAVLLEGGVIEDLLVAPEDDRPAIGAIYRAKVERPLKGQGGVILSLGGGQKGYFRQGRGLAPGDRMLVQVTGYAEPGKAVPVTPRLLFKSRYAIVTPDAPGVNISRRIRDEDLREKIAAIAHGIALDPGHGAILRSVAGEAGAEELADDLAAMAELAAQVCADAQGEPELLVEGPAPADLAWRDWPEPDEVLKDEADFAHFGVAEMIDALLDPQTALDGGGSVFVEPTRALVAVDVNTGADTSPAAGLKANIAAARALPRLLRLKGLSGQIVLDLAPMPKKDRTTWEQVLKAALREDPVETSFVGWTPLGHAELQRKRERLPLHEIRA</sequence>
<comment type="cofactor">
    <cofactor evidence="1">
        <name>Mg(2+)</name>
        <dbReference type="ChEBI" id="CHEBI:18420"/>
    </cofactor>
</comment>
<dbReference type="GO" id="GO:0003723">
    <property type="term" value="F:RNA binding"/>
    <property type="evidence" value="ECO:0007669"/>
    <property type="project" value="UniProtKB-KW"/>
</dbReference>
<keyword evidence="10" id="KW-1185">Reference proteome</keyword>
<dbReference type="GO" id="GO:0016787">
    <property type="term" value="F:hydrolase activity"/>
    <property type="evidence" value="ECO:0007669"/>
    <property type="project" value="UniProtKB-KW"/>
</dbReference>
<dbReference type="AlphaFoldDB" id="A0A8J7CT02"/>
<dbReference type="Proteomes" id="UP000609121">
    <property type="component" value="Unassembled WGS sequence"/>
</dbReference>
<keyword evidence="7" id="KW-0694">RNA-binding</keyword>
<dbReference type="PANTHER" id="PTHR30001">
    <property type="entry name" value="RIBONUCLEASE"/>
    <property type="match status" value="1"/>
</dbReference>
<reference evidence="9" key="1">
    <citation type="submission" date="2020-09" db="EMBL/GenBank/DDBJ databases">
        <title>A novel bacterium of genus Mangrovicoccus, isolated from South China Sea.</title>
        <authorList>
            <person name="Huang H."/>
            <person name="Mo K."/>
            <person name="Hu Y."/>
        </authorList>
    </citation>
    <scope>NUCLEOTIDE SEQUENCE</scope>
    <source>
        <strain evidence="9">HB182678</strain>
    </source>
</reference>
<keyword evidence="5" id="KW-0378">Hydrolase</keyword>
<dbReference type="GO" id="GO:0005737">
    <property type="term" value="C:cytoplasm"/>
    <property type="evidence" value="ECO:0007669"/>
    <property type="project" value="TreeGrafter"/>
</dbReference>
<comment type="caution">
    <text evidence="9">The sequence shown here is derived from an EMBL/GenBank/DDBJ whole genome shotgun (WGS) entry which is preliminary data.</text>
</comment>
<dbReference type="GO" id="GO:0046872">
    <property type="term" value="F:metal ion binding"/>
    <property type="evidence" value="ECO:0007669"/>
    <property type="project" value="UniProtKB-KW"/>
</dbReference>
<dbReference type="InterPro" id="IPR019307">
    <property type="entry name" value="RNA-bd_AU-1/RNase_E/G"/>
</dbReference>
<evidence type="ECO:0000313" key="10">
    <source>
        <dbReference type="Proteomes" id="UP000609121"/>
    </source>
</evidence>
<dbReference type="GO" id="GO:0004519">
    <property type="term" value="F:endonuclease activity"/>
    <property type="evidence" value="ECO:0007669"/>
    <property type="project" value="UniProtKB-KW"/>
</dbReference>
<dbReference type="GO" id="GO:0004540">
    <property type="term" value="F:RNA nuclease activity"/>
    <property type="evidence" value="ECO:0007669"/>
    <property type="project" value="InterPro"/>
</dbReference>
<evidence type="ECO:0000256" key="4">
    <source>
        <dbReference type="ARBA" id="ARBA00022759"/>
    </source>
</evidence>
<evidence type="ECO:0000256" key="2">
    <source>
        <dbReference type="ARBA" id="ARBA00022722"/>
    </source>
</evidence>
<name>A0A8J7CT02_9RHOB</name>